<dbReference type="AlphaFoldDB" id="A0AAN9LDW8"/>
<dbReference type="EMBL" id="JAYMYR010000011">
    <property type="protein sequence ID" value="KAK7332454.1"/>
    <property type="molecule type" value="Genomic_DNA"/>
</dbReference>
<feature type="signal peptide" evidence="1">
    <location>
        <begin position="1"/>
        <end position="19"/>
    </location>
</feature>
<dbReference type="PANTHER" id="PTHR33491">
    <property type="entry name" value="OSJNBA0016N04.9 PROTEIN"/>
    <property type="match status" value="1"/>
</dbReference>
<name>A0AAN9LDW8_PHACN</name>
<evidence type="ECO:0008006" key="4">
    <source>
        <dbReference type="Google" id="ProtNLM"/>
    </source>
</evidence>
<protein>
    <recommendedName>
        <fullName evidence="4">Wall-associated receptor kinase galacturonan-binding domain-containing protein</fullName>
    </recommendedName>
</protein>
<evidence type="ECO:0000313" key="2">
    <source>
        <dbReference type="EMBL" id="KAK7332454.1"/>
    </source>
</evidence>
<proteinExistence type="predicted"/>
<accession>A0AAN9LDW8</accession>
<comment type="caution">
    <text evidence="2">The sequence shown here is derived from an EMBL/GenBank/DDBJ whole genome shotgun (WGS) entry which is preliminary data.</text>
</comment>
<organism evidence="2 3">
    <name type="scientific">Phaseolus coccineus</name>
    <name type="common">Scarlet runner bean</name>
    <name type="synonym">Phaseolus multiflorus</name>
    <dbReference type="NCBI Taxonomy" id="3886"/>
    <lineage>
        <taxon>Eukaryota</taxon>
        <taxon>Viridiplantae</taxon>
        <taxon>Streptophyta</taxon>
        <taxon>Embryophyta</taxon>
        <taxon>Tracheophyta</taxon>
        <taxon>Spermatophyta</taxon>
        <taxon>Magnoliopsida</taxon>
        <taxon>eudicotyledons</taxon>
        <taxon>Gunneridae</taxon>
        <taxon>Pentapetalae</taxon>
        <taxon>rosids</taxon>
        <taxon>fabids</taxon>
        <taxon>Fabales</taxon>
        <taxon>Fabaceae</taxon>
        <taxon>Papilionoideae</taxon>
        <taxon>50 kb inversion clade</taxon>
        <taxon>NPAAA clade</taxon>
        <taxon>indigoferoid/millettioid clade</taxon>
        <taxon>Phaseoleae</taxon>
        <taxon>Phaseolus</taxon>
    </lineage>
</organism>
<sequence length="227" mass="25193">MILKLVIHFIILVIWEVFAQVKLPEGKSGCDWECGGISIPFLFGMKSSECYAGKWFEIECRNSSKTFTDNFVSIKSTHTPYLKSIGLEVVTISVDEPMVEIKHPIYRSNCGSKDSPPVNLSLEGSPFVYFQKSNKFVAAGYNIMAFLKLNGSEVSGCMTISDENYKVGDIGKIRLATSDCTGKSCCVSSLPLYLNEYSTEIKSLKENASSHECSYAMIAREDLSFGF</sequence>
<keyword evidence="1" id="KW-0732">Signal</keyword>
<gene>
    <name evidence="2" type="ORF">VNO80_29206</name>
</gene>
<reference evidence="2 3" key="1">
    <citation type="submission" date="2024-01" db="EMBL/GenBank/DDBJ databases">
        <title>The genomes of 5 underutilized Papilionoideae crops provide insights into root nodulation and disease resistanc.</title>
        <authorList>
            <person name="Jiang F."/>
        </authorList>
    </citation>
    <scope>NUCLEOTIDE SEQUENCE [LARGE SCALE GENOMIC DNA]</scope>
    <source>
        <strain evidence="2">JINMINGXINNONG_FW02</strain>
        <tissue evidence="2">Leaves</tissue>
    </source>
</reference>
<feature type="chain" id="PRO_5042927212" description="Wall-associated receptor kinase galacturonan-binding domain-containing protein" evidence="1">
    <location>
        <begin position="20"/>
        <end position="227"/>
    </location>
</feature>
<evidence type="ECO:0000313" key="3">
    <source>
        <dbReference type="Proteomes" id="UP001374584"/>
    </source>
</evidence>
<dbReference type="Proteomes" id="UP001374584">
    <property type="component" value="Unassembled WGS sequence"/>
</dbReference>
<evidence type="ECO:0000256" key="1">
    <source>
        <dbReference type="SAM" id="SignalP"/>
    </source>
</evidence>
<keyword evidence="3" id="KW-1185">Reference proteome</keyword>